<dbReference type="EMBL" id="KL584718">
    <property type="protein sequence ID" value="KEQ70248.1"/>
    <property type="molecule type" value="Genomic_DNA"/>
</dbReference>
<reference evidence="1 2" key="1">
    <citation type="journal article" date="2014" name="BMC Genomics">
        <title>Genome sequencing of four Aureobasidium pullulans varieties: biotechnological potential, stress tolerance, and description of new species.</title>
        <authorList>
            <person name="Gostin Ar C."/>
            <person name="Ohm R.A."/>
            <person name="Kogej T."/>
            <person name="Sonjak S."/>
            <person name="Turk M."/>
            <person name="Zajc J."/>
            <person name="Zalar P."/>
            <person name="Grube M."/>
            <person name="Sun H."/>
            <person name="Han J."/>
            <person name="Sharma A."/>
            <person name="Chiniquy J."/>
            <person name="Ngan C.Y."/>
            <person name="Lipzen A."/>
            <person name="Barry K."/>
            <person name="Grigoriev I.V."/>
            <person name="Gunde-Cimerman N."/>
        </authorList>
    </citation>
    <scope>NUCLEOTIDE SEQUENCE [LARGE SCALE GENOMIC DNA]</scope>
    <source>
        <strain evidence="1 2">CBS 147.97</strain>
    </source>
</reference>
<keyword evidence="2" id="KW-1185">Reference proteome</keyword>
<dbReference type="RefSeq" id="XP_013424468.1">
    <property type="nucleotide sequence ID" value="XM_013569014.1"/>
</dbReference>
<dbReference type="Proteomes" id="UP000027730">
    <property type="component" value="Unassembled WGS sequence"/>
</dbReference>
<dbReference type="STRING" id="1043004.A0A074WBC5"/>
<proteinExistence type="predicted"/>
<dbReference type="GeneID" id="25417423"/>
<dbReference type="OrthoDB" id="5431013at2759"/>
<gene>
    <name evidence="1" type="ORF">M436DRAFT_84841</name>
</gene>
<evidence type="ECO:0000313" key="2">
    <source>
        <dbReference type="Proteomes" id="UP000027730"/>
    </source>
</evidence>
<accession>A0A074WBC5</accession>
<evidence type="ECO:0008006" key="3">
    <source>
        <dbReference type="Google" id="ProtNLM"/>
    </source>
</evidence>
<name>A0A074WBC5_9PEZI</name>
<sequence>MADPFTVAVSVAGLTSLGIQLAQGLKKYADSAIDSKGRVQAISLEIELAVQVIKTLDCPSVKKRNMAMWPTIEKKVERSRDDLEKIKLTLQILMSVMMYAKMFASTTDSEDAAQQRLEIRRLQEEERGSTCHVEISRSRGYYDA</sequence>
<organism evidence="1 2">
    <name type="scientific">Aureobasidium namibiae CBS 147.97</name>
    <dbReference type="NCBI Taxonomy" id="1043004"/>
    <lineage>
        <taxon>Eukaryota</taxon>
        <taxon>Fungi</taxon>
        <taxon>Dikarya</taxon>
        <taxon>Ascomycota</taxon>
        <taxon>Pezizomycotina</taxon>
        <taxon>Dothideomycetes</taxon>
        <taxon>Dothideomycetidae</taxon>
        <taxon>Dothideales</taxon>
        <taxon>Saccotheciaceae</taxon>
        <taxon>Aureobasidium</taxon>
    </lineage>
</organism>
<evidence type="ECO:0000313" key="1">
    <source>
        <dbReference type="EMBL" id="KEQ70248.1"/>
    </source>
</evidence>
<protein>
    <recommendedName>
        <fullName evidence="3">Fungal N-terminal domain-containing protein</fullName>
    </recommendedName>
</protein>
<dbReference type="AlphaFoldDB" id="A0A074WBC5"/>
<dbReference type="HOGENOM" id="CLU_1796079_0_0_1"/>